<keyword evidence="10" id="KW-1185">Reference proteome</keyword>
<gene>
    <name evidence="9" type="ORF">C9374_012964</name>
</gene>
<evidence type="ECO:0000256" key="8">
    <source>
        <dbReference type="SAM" id="Phobius"/>
    </source>
</evidence>
<feature type="region of interest" description="Disordered" evidence="7">
    <location>
        <begin position="613"/>
        <end position="632"/>
    </location>
</feature>
<evidence type="ECO:0000256" key="4">
    <source>
        <dbReference type="ARBA" id="ARBA00022989"/>
    </source>
</evidence>
<comment type="caution">
    <text evidence="9">The sequence shown here is derived from an EMBL/GenBank/DDBJ whole genome shotgun (WGS) entry which is preliminary data.</text>
</comment>
<feature type="transmembrane region" description="Helical" evidence="8">
    <location>
        <begin position="291"/>
        <end position="310"/>
    </location>
</feature>
<dbReference type="InterPro" id="IPR004299">
    <property type="entry name" value="MBOAT_fam"/>
</dbReference>
<keyword evidence="6" id="KW-0012">Acyltransferase</keyword>
<dbReference type="EMBL" id="PYSW02000062">
    <property type="protein sequence ID" value="KAG2373021.1"/>
    <property type="molecule type" value="Genomic_DNA"/>
</dbReference>
<evidence type="ECO:0000256" key="1">
    <source>
        <dbReference type="ARBA" id="ARBA00004141"/>
    </source>
</evidence>
<proteinExistence type="predicted"/>
<feature type="transmembrane region" description="Helical" evidence="8">
    <location>
        <begin position="155"/>
        <end position="185"/>
    </location>
</feature>
<feature type="transmembrane region" description="Helical" evidence="8">
    <location>
        <begin position="125"/>
        <end position="143"/>
    </location>
</feature>
<reference evidence="9 10" key="1">
    <citation type="journal article" date="2018" name="BMC Genomics">
        <title>The genome of Naegleria lovaniensis, the basis for a comparative approach to unravel pathogenicity factors of the human pathogenic amoeba N. fowleri.</title>
        <authorList>
            <person name="Liechti N."/>
            <person name="Schurch N."/>
            <person name="Bruggmann R."/>
            <person name="Wittwer M."/>
        </authorList>
    </citation>
    <scope>NUCLEOTIDE SEQUENCE [LARGE SCALE GENOMIC DNA]</scope>
    <source>
        <strain evidence="9 10">ATCC 30569</strain>
    </source>
</reference>
<accession>A0AA88GFC5</accession>
<keyword evidence="3 8" id="KW-0812">Transmembrane</keyword>
<feature type="transmembrane region" description="Helical" evidence="8">
    <location>
        <begin position="205"/>
        <end position="223"/>
    </location>
</feature>
<dbReference type="RefSeq" id="XP_044542195.1">
    <property type="nucleotide sequence ID" value="XM_044688788.1"/>
</dbReference>
<evidence type="ECO:0000313" key="9">
    <source>
        <dbReference type="EMBL" id="KAG2373021.1"/>
    </source>
</evidence>
<feature type="transmembrane region" description="Helical" evidence="8">
    <location>
        <begin position="483"/>
        <end position="502"/>
    </location>
</feature>
<name>A0AA88GFC5_NAELO</name>
<evidence type="ECO:0000256" key="3">
    <source>
        <dbReference type="ARBA" id="ARBA00022692"/>
    </source>
</evidence>
<dbReference type="GO" id="GO:0016746">
    <property type="term" value="F:acyltransferase activity"/>
    <property type="evidence" value="ECO:0007669"/>
    <property type="project" value="UniProtKB-KW"/>
</dbReference>
<feature type="transmembrane region" description="Helical" evidence="8">
    <location>
        <begin position="557"/>
        <end position="576"/>
    </location>
</feature>
<dbReference type="PANTHER" id="PTHR13906">
    <property type="entry name" value="PORCUPINE"/>
    <property type="match status" value="1"/>
</dbReference>
<evidence type="ECO:0000256" key="5">
    <source>
        <dbReference type="ARBA" id="ARBA00023136"/>
    </source>
</evidence>
<dbReference type="Pfam" id="PF03062">
    <property type="entry name" value="MBOAT"/>
    <property type="match status" value="1"/>
</dbReference>
<evidence type="ECO:0000256" key="7">
    <source>
        <dbReference type="SAM" id="MobiDB-lite"/>
    </source>
</evidence>
<feature type="transmembrane region" description="Helical" evidence="8">
    <location>
        <begin position="346"/>
        <end position="366"/>
    </location>
</feature>
<sequence>MNSLLSTLLLHVGNNPHQQQQPLMNTTTIVMESLVQALMQWPTKVLENGSSVMMKTTKTMMNYTDAWLGGAVSMSTLSDSGVISSSSRSLSFQVLEPNFMHELLVRPLNEVIRNISNSLGVDQSAATYMFFLIAMNFPLALVLRMTRFGMMRAVLGAWIGLVYTFYTFGVHTLHSIAVPLMVYLWLYVTVGMSDRVVKYLRRSRARLAVPLVAVVFSFGYLLVCHYHRMLTDYLGWKLDFTGLQMLITLKTTAVAWNVYDGILVHDPDSKEGKGVTNPYHRTNRLERMPSLMEYFGFLFFFIPVLSGPIYEMSDYLRFIYGEYEAHDISFIRDLNNSTRERKNPPIPWLLVLKKIILALVNMVLVLQTASYFGREQLEDVIYERGDRPRELLGSSLLYKFLFSFACMNSIKFKYVVGWCWSEAALLITGFGYQRHYKSGEFSFAGAEAVDYFDHFLASNLRDVTTTWNVSVSKWLRNYVYTRVGEKPGTLATVITFIVSAIWHGVYAGYAIMWIHYALAMSLIGRLAHKKMRPYFLNDVEHLFSAKNSRVMSYTYKILSFIATGIFTSYILPPFLLLSWGNSIQFFRSMQWCGHMAFFPIYVILTMIPSRHGHHSERHGHKSVDSVSTKKNQ</sequence>
<feature type="transmembrane region" description="Helical" evidence="8">
    <location>
        <begin position="588"/>
        <end position="607"/>
    </location>
</feature>
<keyword evidence="4 8" id="KW-1133">Transmembrane helix</keyword>
<organism evidence="9 10">
    <name type="scientific">Naegleria lovaniensis</name>
    <name type="common">Amoeba</name>
    <dbReference type="NCBI Taxonomy" id="51637"/>
    <lineage>
        <taxon>Eukaryota</taxon>
        <taxon>Discoba</taxon>
        <taxon>Heterolobosea</taxon>
        <taxon>Tetramitia</taxon>
        <taxon>Eutetramitia</taxon>
        <taxon>Vahlkampfiidae</taxon>
        <taxon>Naegleria</taxon>
    </lineage>
</organism>
<dbReference type="GO" id="GO:0016020">
    <property type="term" value="C:membrane"/>
    <property type="evidence" value="ECO:0007669"/>
    <property type="project" value="UniProtKB-SubCell"/>
</dbReference>
<dbReference type="GO" id="GO:0030258">
    <property type="term" value="P:lipid modification"/>
    <property type="evidence" value="ECO:0007669"/>
    <property type="project" value="TreeGrafter"/>
</dbReference>
<keyword evidence="5 8" id="KW-0472">Membrane</keyword>
<comment type="subcellular location">
    <subcellularLocation>
        <location evidence="1">Membrane</location>
        <topology evidence="1">Multi-pass membrane protein</topology>
    </subcellularLocation>
</comment>
<evidence type="ECO:0000256" key="2">
    <source>
        <dbReference type="ARBA" id="ARBA00022679"/>
    </source>
</evidence>
<dbReference type="GeneID" id="68105418"/>
<dbReference type="Proteomes" id="UP000816034">
    <property type="component" value="Unassembled WGS sequence"/>
</dbReference>
<dbReference type="AlphaFoldDB" id="A0AA88GFC5"/>
<evidence type="ECO:0000256" key="6">
    <source>
        <dbReference type="ARBA" id="ARBA00023315"/>
    </source>
</evidence>
<protein>
    <submittedName>
        <fullName evidence="9">Uncharacterized protein</fullName>
    </submittedName>
</protein>
<keyword evidence="2" id="KW-0808">Transferase</keyword>
<dbReference type="PANTHER" id="PTHR13906:SF4">
    <property type="entry name" value="LYSOPHOSPHOLIPID ACYLTRANSFERASE 6"/>
    <property type="match status" value="1"/>
</dbReference>
<dbReference type="InterPro" id="IPR049941">
    <property type="entry name" value="LPLAT_7/PORCN-like"/>
</dbReference>
<evidence type="ECO:0000313" key="10">
    <source>
        <dbReference type="Proteomes" id="UP000816034"/>
    </source>
</evidence>